<dbReference type="Proteomes" id="UP000532908">
    <property type="component" value="Unassembled WGS sequence"/>
</dbReference>
<dbReference type="PANTHER" id="PTHR43394">
    <property type="entry name" value="ATP-DEPENDENT PERMEASE MDL1, MITOCHONDRIAL"/>
    <property type="match status" value="1"/>
</dbReference>
<keyword evidence="10 11" id="KW-0472">Membrane</keyword>
<dbReference type="FunFam" id="3.40.50.300:FF:000140">
    <property type="entry name" value="Lipid A export ATP-binding/permease protein MsbA"/>
    <property type="match status" value="1"/>
</dbReference>
<dbReference type="AlphaFoldDB" id="A0A7K9FEI2"/>
<dbReference type="GO" id="GO:0005524">
    <property type="term" value="F:ATP binding"/>
    <property type="evidence" value="ECO:0007669"/>
    <property type="project" value="UniProtKB-KW"/>
</dbReference>
<keyword evidence="4 11" id="KW-0812">Transmembrane</keyword>
<evidence type="ECO:0000313" key="14">
    <source>
        <dbReference type="EMBL" id="NXG87305.1"/>
    </source>
</evidence>
<dbReference type="PROSITE" id="PS50893">
    <property type="entry name" value="ABC_TRANSPORTER_2"/>
    <property type="match status" value="1"/>
</dbReference>
<evidence type="ECO:0000256" key="9">
    <source>
        <dbReference type="ARBA" id="ARBA00022989"/>
    </source>
</evidence>
<evidence type="ECO:0000256" key="2">
    <source>
        <dbReference type="ARBA" id="ARBA00006493"/>
    </source>
</evidence>
<feature type="non-terminal residue" evidence="14">
    <location>
        <position position="1"/>
    </location>
</feature>
<dbReference type="SUPFAM" id="SSF90123">
    <property type="entry name" value="ABC transporter transmembrane region"/>
    <property type="match status" value="1"/>
</dbReference>
<gene>
    <name evidence="14" type="primary">Tap2</name>
    <name evidence="14" type="ORF">STEPAR_R10205</name>
</gene>
<keyword evidence="7" id="KW-0653">Protein transport</keyword>
<evidence type="ECO:0000256" key="7">
    <source>
        <dbReference type="ARBA" id="ARBA00022856"/>
    </source>
</evidence>
<feature type="transmembrane region" description="Helical" evidence="11">
    <location>
        <begin position="135"/>
        <end position="159"/>
    </location>
</feature>
<dbReference type="EMBL" id="VWZL01002839">
    <property type="protein sequence ID" value="NXG87305.1"/>
    <property type="molecule type" value="Genomic_DNA"/>
</dbReference>
<sequence length="722" mass="76788">MALLPAVRLACLLLLVDVVLLAALAQLAPALAWLGLVAAWLEAGLRLLAFTVAGRLLAPGGPRGAAVVLSLTPPTFLTLRSLLVPHSAAPVLLATAVPHWLALTHGATAAALLAWATPAPGVATGTESPVAMGRLLALAWAEWPVLGGAFLFLALAVLGETAGPYCTGKALDAIRRGDGLTIFTVGLVLAADLGSSLFAGCRGGLFIFAQARLKLSTRHQLFSRLVRQDLAFFQGTPAAELSTRLANDVPLLCRAVPSSINIALRSLAMVLGLGGFMVGLSPRLTLLALLEVPLTITARKVYDARYQVLQRAMLDATANTAAVVQEAVSSIETVRSFAGEEEEERRHSRAVAEMLGLKDRIDVERALFTLVQRALQLAVQVLVLCNGHRQLREGTITAGDLVTFLLYQGKVGHHMQVRPGDACPPLPVSVCPCPRCHRLCPMQALVFGHGDLLSKAAAGRKILEYLDKEPTGVTGGTWAPTTLRGHVAFQHVSFAYPTRPEHLVLQDVSFELRPGEVTALVGLNGSGKSTCVALLERFYEPEAGEVLLDGVPLRDYEHQYLHRQVALVGQEPVLFSGTIRDNIIFGLEGCGEEEVRAAAAAAGALGFISALDQGFDTDVGEKGGQLSAGEKQRIAIARALLRRPTVLILDEATSALDGEGEAALQQWARSGGPRTVLLITHCPRMLEAADRVVVLERGAVVETGTPAQLRSHHGPYSRLLQR</sequence>
<evidence type="ECO:0000256" key="8">
    <source>
        <dbReference type="ARBA" id="ARBA00022967"/>
    </source>
</evidence>
<evidence type="ECO:0000256" key="6">
    <source>
        <dbReference type="ARBA" id="ARBA00022840"/>
    </source>
</evidence>
<dbReference type="InterPro" id="IPR011527">
    <property type="entry name" value="ABC1_TM_dom"/>
</dbReference>
<evidence type="ECO:0000256" key="11">
    <source>
        <dbReference type="SAM" id="Phobius"/>
    </source>
</evidence>
<keyword evidence="5" id="KW-0547">Nucleotide-binding</keyword>
<reference evidence="14 15" key="1">
    <citation type="submission" date="2019-09" db="EMBL/GenBank/DDBJ databases">
        <title>Bird 10,000 Genomes (B10K) Project - Family phase.</title>
        <authorList>
            <person name="Zhang G."/>
        </authorList>
    </citation>
    <scope>NUCLEOTIDE SEQUENCE [LARGE SCALE GENOMIC DNA]</scope>
    <source>
        <strain evidence="14">B10K-DU-001-20</strain>
        <tissue evidence="14">Muscle</tissue>
    </source>
</reference>
<dbReference type="GO" id="GO:0015421">
    <property type="term" value="F:ABC-type oligopeptide transporter activity"/>
    <property type="evidence" value="ECO:0007669"/>
    <property type="project" value="TreeGrafter"/>
</dbReference>
<feature type="transmembrane region" description="Helical" evidence="11">
    <location>
        <begin position="179"/>
        <end position="208"/>
    </location>
</feature>
<keyword evidence="9 11" id="KW-1133">Transmembrane helix</keyword>
<dbReference type="SMART" id="SM00382">
    <property type="entry name" value="AAA"/>
    <property type="match status" value="1"/>
</dbReference>
<dbReference type="Pfam" id="PF00005">
    <property type="entry name" value="ABC_tran"/>
    <property type="match status" value="1"/>
</dbReference>
<evidence type="ECO:0000256" key="10">
    <source>
        <dbReference type="ARBA" id="ARBA00023136"/>
    </source>
</evidence>
<dbReference type="InterPro" id="IPR036640">
    <property type="entry name" value="ABC1_TM_sf"/>
</dbReference>
<dbReference type="Gene3D" id="1.20.1560.10">
    <property type="entry name" value="ABC transporter type 1, transmembrane domain"/>
    <property type="match status" value="2"/>
</dbReference>
<dbReference type="PROSITE" id="PS50929">
    <property type="entry name" value="ABC_TM1F"/>
    <property type="match status" value="1"/>
</dbReference>
<dbReference type="InterPro" id="IPR027417">
    <property type="entry name" value="P-loop_NTPase"/>
</dbReference>
<evidence type="ECO:0000259" key="13">
    <source>
        <dbReference type="PROSITE" id="PS50929"/>
    </source>
</evidence>
<dbReference type="GO" id="GO:0016020">
    <property type="term" value="C:membrane"/>
    <property type="evidence" value="ECO:0007669"/>
    <property type="project" value="InterPro"/>
</dbReference>
<feature type="domain" description="ABC transmembrane type-1" evidence="13">
    <location>
        <begin position="148"/>
        <end position="407"/>
    </location>
</feature>
<dbReference type="InterPro" id="IPR017871">
    <property type="entry name" value="ABC_transporter-like_CS"/>
</dbReference>
<dbReference type="GO" id="GO:0012505">
    <property type="term" value="C:endomembrane system"/>
    <property type="evidence" value="ECO:0007669"/>
    <property type="project" value="UniProtKB-SubCell"/>
</dbReference>
<keyword evidence="7" id="KW-0571">Peptide transport</keyword>
<evidence type="ECO:0000256" key="3">
    <source>
        <dbReference type="ARBA" id="ARBA00022448"/>
    </source>
</evidence>
<feature type="domain" description="ABC transporter" evidence="12">
    <location>
        <begin position="487"/>
        <end position="722"/>
    </location>
</feature>
<dbReference type="InterPro" id="IPR003593">
    <property type="entry name" value="AAA+_ATPase"/>
</dbReference>
<dbReference type="Gene3D" id="3.40.50.300">
    <property type="entry name" value="P-loop containing nucleotide triphosphate hydrolases"/>
    <property type="match status" value="1"/>
</dbReference>
<comment type="caution">
    <text evidence="14">The sequence shown here is derived from an EMBL/GenBank/DDBJ whole genome shotgun (WGS) entry which is preliminary data.</text>
</comment>
<organism evidence="14 15">
    <name type="scientific">Stercorarius parasiticus</name>
    <name type="common">Parasitic jaeger</name>
    <name type="synonym">Arctic skua</name>
    <dbReference type="NCBI Taxonomy" id="54059"/>
    <lineage>
        <taxon>Eukaryota</taxon>
        <taxon>Metazoa</taxon>
        <taxon>Chordata</taxon>
        <taxon>Craniata</taxon>
        <taxon>Vertebrata</taxon>
        <taxon>Euteleostomi</taxon>
        <taxon>Archelosauria</taxon>
        <taxon>Archosauria</taxon>
        <taxon>Dinosauria</taxon>
        <taxon>Saurischia</taxon>
        <taxon>Theropoda</taxon>
        <taxon>Coelurosauria</taxon>
        <taxon>Aves</taxon>
        <taxon>Neognathae</taxon>
        <taxon>Neoaves</taxon>
        <taxon>Charadriiformes</taxon>
        <taxon>Stercorariidae</taxon>
        <taxon>Stercorarius</taxon>
    </lineage>
</organism>
<accession>A0A7K9FEI2</accession>
<keyword evidence="15" id="KW-1185">Reference proteome</keyword>
<dbReference type="SUPFAM" id="SSF52540">
    <property type="entry name" value="P-loop containing nucleoside triphosphate hydrolases"/>
    <property type="match status" value="1"/>
</dbReference>
<dbReference type="PANTHER" id="PTHR43394:SF14">
    <property type="entry name" value="TRANSPORTER 2, ATP BINDING CASSETTE SUBFAMILY B"/>
    <property type="match status" value="1"/>
</dbReference>
<dbReference type="InterPro" id="IPR003439">
    <property type="entry name" value="ABC_transporter-like_ATP-bd"/>
</dbReference>
<keyword evidence="8" id="KW-1278">Translocase</keyword>
<evidence type="ECO:0000313" key="15">
    <source>
        <dbReference type="Proteomes" id="UP000532908"/>
    </source>
</evidence>
<comment type="subcellular location">
    <subcellularLocation>
        <location evidence="1">Endomembrane system</location>
        <topology evidence="1">Multi-pass membrane protein</topology>
    </subcellularLocation>
</comment>
<feature type="non-terminal residue" evidence="14">
    <location>
        <position position="722"/>
    </location>
</feature>
<evidence type="ECO:0000256" key="4">
    <source>
        <dbReference type="ARBA" id="ARBA00022692"/>
    </source>
</evidence>
<dbReference type="GO" id="GO:0016887">
    <property type="term" value="F:ATP hydrolysis activity"/>
    <property type="evidence" value="ECO:0007669"/>
    <property type="project" value="InterPro"/>
</dbReference>
<dbReference type="InterPro" id="IPR039421">
    <property type="entry name" value="Type_1_exporter"/>
</dbReference>
<evidence type="ECO:0000259" key="12">
    <source>
        <dbReference type="PROSITE" id="PS50893"/>
    </source>
</evidence>
<name>A0A7K9FEI2_STEPR</name>
<evidence type="ECO:0000256" key="5">
    <source>
        <dbReference type="ARBA" id="ARBA00022741"/>
    </source>
</evidence>
<keyword evidence="6" id="KW-0067">ATP-binding</keyword>
<evidence type="ECO:0000256" key="1">
    <source>
        <dbReference type="ARBA" id="ARBA00004127"/>
    </source>
</evidence>
<protein>
    <submittedName>
        <fullName evidence="14">TAP2 protein</fullName>
    </submittedName>
</protein>
<dbReference type="Pfam" id="PF00664">
    <property type="entry name" value="ABC_membrane"/>
    <property type="match status" value="1"/>
</dbReference>
<dbReference type="PROSITE" id="PS00211">
    <property type="entry name" value="ABC_TRANSPORTER_1"/>
    <property type="match status" value="1"/>
</dbReference>
<keyword evidence="3" id="KW-0813">Transport</keyword>
<comment type="similarity">
    <text evidence="2">Belongs to the ABC transporter superfamily. ABCB family. MHC peptide exporter (TC 3.A.1.209) subfamily.</text>
</comment>
<proteinExistence type="inferred from homology"/>